<feature type="compositionally biased region" description="Acidic residues" evidence="1">
    <location>
        <begin position="538"/>
        <end position="548"/>
    </location>
</feature>
<reference evidence="3 4" key="1">
    <citation type="journal article" date="2014" name="Proc. Natl. Acad. Sci. U.S.A.">
        <title>Trajectory and genomic determinants of fungal-pathogen speciation and host adaptation.</title>
        <authorList>
            <person name="Hu X."/>
            <person name="Xiao G."/>
            <person name="Zheng P."/>
            <person name="Shang Y."/>
            <person name="Su Y."/>
            <person name="Zhang X."/>
            <person name="Liu X."/>
            <person name="Zhan S."/>
            <person name="St Leger R.J."/>
            <person name="Wang C."/>
        </authorList>
    </citation>
    <scope>NUCLEOTIDE SEQUENCE [LARGE SCALE GENOMIC DNA]</scope>
    <source>
        <strain evidence="3 4">ARSEF 1941</strain>
    </source>
</reference>
<dbReference type="GO" id="GO:0005634">
    <property type="term" value="C:nucleus"/>
    <property type="evidence" value="ECO:0007669"/>
    <property type="project" value="TreeGrafter"/>
</dbReference>
<dbReference type="PANTHER" id="PTHR23389">
    <property type="entry name" value="CHROMOSOME TRANSMISSION FIDELITY FACTOR 18"/>
    <property type="match status" value="1"/>
</dbReference>
<dbReference type="GeneID" id="63734666"/>
<feature type="compositionally biased region" description="Polar residues" evidence="1">
    <location>
        <begin position="219"/>
        <end position="232"/>
    </location>
</feature>
<dbReference type="GO" id="GO:0003677">
    <property type="term" value="F:DNA binding"/>
    <property type="evidence" value="ECO:0007669"/>
    <property type="project" value="TreeGrafter"/>
</dbReference>
<evidence type="ECO:0000313" key="3">
    <source>
        <dbReference type="EMBL" id="KHO01210.1"/>
    </source>
</evidence>
<accession>A0A0B2X6W5</accession>
<name>A0A0B2X6W5_METAS</name>
<dbReference type="Proteomes" id="UP000030816">
    <property type="component" value="Unassembled WGS sequence"/>
</dbReference>
<feature type="region of interest" description="Disordered" evidence="1">
    <location>
        <begin position="22"/>
        <end position="72"/>
    </location>
</feature>
<organism evidence="3 4">
    <name type="scientific">Metarhizium album (strain ARSEF 1941)</name>
    <dbReference type="NCBI Taxonomy" id="1081103"/>
    <lineage>
        <taxon>Eukaryota</taxon>
        <taxon>Fungi</taxon>
        <taxon>Dikarya</taxon>
        <taxon>Ascomycota</taxon>
        <taxon>Pezizomycotina</taxon>
        <taxon>Sordariomycetes</taxon>
        <taxon>Hypocreomycetidae</taxon>
        <taxon>Hypocreales</taxon>
        <taxon>Clavicipitaceae</taxon>
        <taxon>Metarhizium</taxon>
    </lineage>
</organism>
<proteinExistence type="predicted"/>
<sequence length="1182" mass="129101">MGQSGIGEPSTRKLHPFFTKSASGLISTPSTSNYITNSKLDGSDISTPVLDTGDDGYGARRNKPESSSPPCAADAGIRHINCAANASGAALPGPLFNSAQLLPPSKITAQDTFVPVKNKCEPQCRRSPGDVTNPKDIMQCTLSTTSMDQPERNASSQGKKVLRINPRTGTLGSPPKMKQKSKRSLVVCIKYGRDEKSRSEIGDKVTRILDGSLHLPKTPTKQRPSKSSTRTSDILGKSPTFTKGTHPFFSGKPKPRSSTPTPSTNSATRSPAQIVSVFMSTPVSPRRCANPFSSANAATVPRFGTRPGGTKIPGAKYPIWPAQGMSHVRGNSSSTLGSTERKIDTNGRYKKSKGQVTTIGPNESVLVAVFDRLDVDGLRRSLPQDNDSFSPAPSELRIPQKRCESGLKLQRRIRSQLTITSPLALAGVEDPSFDELAGPAPPLAHPAIRRHYNSLQTQLSAYDRSTCEGSSWNQKYAPVSASQVLQKTKDALHVKQWLEGMKVQSVETGSGDATGEKGRSKAESLPKKKRRKNKVDEFIVDTDEEQSGLEEISGSDGEENDNPGGSLRSVVRGGGAEFKDPGRLRNSIVISGPHGCGKTAAVYAIAKELDFEVFELNSGTRRSGKDVVERVGDMTRNHLVQQHRIQQPSVDGGPNQGGKESTKSGKQGMMTAFFKAKVASETKARPKQPAGSQTQKHTPKAQKQSLILIEEADILYEEDKQFWTVLMGMMNQSRRPFVITCNDESLVPLQSLDLHGIFRFSPIPEPLAADLCLLIAANEGHRLQRCAVESLYRARDRDLRATISELNFWCQTGVGDRRGGSDWFYARWPKGCDLDDRGDVVRVISEDTYQDGMGWIGRDAIISESDKSAREIEALQQSWNFWQVDVGDWCEANGPRSAVKAAWDSVETAGEGAIAFEALDEFYQTMSDADVCSAGVCATWLQDRVDPSLPGLGSKARDDFIIGRTLLEADSYTHPVMPSQTIAMALRSHARAQLRWRLHGIRPPSPDETGLCAIDERTAVSRLESSFHDTRRTMKRMDLAHAFDPIAVAPKMQPSSHLDPSVFDRTTQLIVLDVAPWIRGIVAFENQLMQARLKLSRILSDGGARKRMRNTRSAYSALEGGERRSTRREQYFGDCLSTDLVMRTGGHDWQGAVAETAKGGVSGAEMPNCQQVIASPPEEMVL</sequence>
<feature type="compositionally biased region" description="Polar residues" evidence="1">
    <location>
        <begin position="690"/>
        <end position="702"/>
    </location>
</feature>
<dbReference type="Pfam" id="PF00004">
    <property type="entry name" value="AAA"/>
    <property type="match status" value="1"/>
</dbReference>
<dbReference type="EMBL" id="AZHE01000001">
    <property type="protein sequence ID" value="KHO01210.1"/>
    <property type="molecule type" value="Genomic_DNA"/>
</dbReference>
<feature type="compositionally biased region" description="Polar residues" evidence="1">
    <location>
        <begin position="22"/>
        <end position="46"/>
    </location>
</feature>
<dbReference type="SMART" id="SM00382">
    <property type="entry name" value="AAA"/>
    <property type="match status" value="1"/>
</dbReference>
<evidence type="ECO:0000313" key="4">
    <source>
        <dbReference type="Proteomes" id="UP000030816"/>
    </source>
</evidence>
<feature type="region of interest" description="Disordered" evidence="1">
    <location>
        <begin position="210"/>
        <end position="271"/>
    </location>
</feature>
<dbReference type="GO" id="GO:0005524">
    <property type="term" value="F:ATP binding"/>
    <property type="evidence" value="ECO:0007669"/>
    <property type="project" value="InterPro"/>
</dbReference>
<evidence type="ECO:0000259" key="2">
    <source>
        <dbReference type="SMART" id="SM00382"/>
    </source>
</evidence>
<evidence type="ECO:0000256" key="1">
    <source>
        <dbReference type="SAM" id="MobiDB-lite"/>
    </source>
</evidence>
<gene>
    <name evidence="3" type="ORF">MAM_00211</name>
</gene>
<dbReference type="SUPFAM" id="SSF52540">
    <property type="entry name" value="P-loop containing nucleoside triphosphate hydrolases"/>
    <property type="match status" value="1"/>
</dbReference>
<feature type="region of interest" description="Disordered" evidence="1">
    <location>
        <begin position="678"/>
        <end position="702"/>
    </location>
</feature>
<dbReference type="Gene3D" id="3.40.50.300">
    <property type="entry name" value="P-loop containing nucleotide triphosphate hydrolases"/>
    <property type="match status" value="1"/>
</dbReference>
<comment type="caution">
    <text evidence="3">The sequence shown here is derived from an EMBL/GenBank/DDBJ whole genome shotgun (WGS) entry which is preliminary data.</text>
</comment>
<feature type="region of interest" description="Disordered" evidence="1">
    <location>
        <begin position="507"/>
        <end position="576"/>
    </location>
</feature>
<keyword evidence="4" id="KW-1185">Reference proteome</keyword>
<dbReference type="STRING" id="1081103.A0A0B2X6W5"/>
<dbReference type="PANTHER" id="PTHR23389:SF21">
    <property type="entry name" value="ATPASE FAMILY AAA DOMAIN-CONTAINING PROTEIN 5"/>
    <property type="match status" value="1"/>
</dbReference>
<dbReference type="GO" id="GO:0016887">
    <property type="term" value="F:ATP hydrolysis activity"/>
    <property type="evidence" value="ECO:0007669"/>
    <property type="project" value="InterPro"/>
</dbReference>
<protein>
    <submittedName>
        <fullName evidence="3">Telomere length regulation protein elg1</fullName>
    </submittedName>
</protein>
<dbReference type="InterPro" id="IPR027417">
    <property type="entry name" value="P-loop_NTPase"/>
</dbReference>
<dbReference type="HOGENOM" id="CLU_003721_0_0_1"/>
<dbReference type="InterPro" id="IPR003593">
    <property type="entry name" value="AAA+_ATPase"/>
</dbReference>
<dbReference type="OrthoDB" id="9996895at2759"/>
<feature type="region of interest" description="Disordered" evidence="1">
    <location>
        <begin position="641"/>
        <end position="666"/>
    </location>
</feature>
<feature type="compositionally biased region" description="Basic and acidic residues" evidence="1">
    <location>
        <begin position="514"/>
        <end position="526"/>
    </location>
</feature>
<feature type="domain" description="AAA+ ATPase" evidence="2">
    <location>
        <begin position="584"/>
        <end position="764"/>
    </location>
</feature>
<dbReference type="RefSeq" id="XP_040682275.1">
    <property type="nucleotide sequence ID" value="XM_040819010.1"/>
</dbReference>
<dbReference type="InterPro" id="IPR003959">
    <property type="entry name" value="ATPase_AAA_core"/>
</dbReference>
<feature type="compositionally biased region" description="Low complexity" evidence="1">
    <location>
        <begin position="256"/>
        <end position="271"/>
    </location>
</feature>
<dbReference type="AlphaFoldDB" id="A0A0B2X6W5"/>